<dbReference type="GO" id="GO:0005524">
    <property type="term" value="F:ATP binding"/>
    <property type="evidence" value="ECO:0007669"/>
    <property type="project" value="UniProtKB-KW"/>
</dbReference>
<dbReference type="PANTHER" id="PTHR11778">
    <property type="entry name" value="SERYL-TRNA SYNTHETASE"/>
    <property type="match status" value="1"/>
</dbReference>
<evidence type="ECO:0000256" key="3">
    <source>
        <dbReference type="ARBA" id="ARBA00022741"/>
    </source>
</evidence>
<dbReference type="AlphaFoldDB" id="A0A286USR7"/>
<dbReference type="SUPFAM" id="SSF55681">
    <property type="entry name" value="Class II aaRS and biotin synthetases"/>
    <property type="match status" value="1"/>
</dbReference>
<evidence type="ECO:0000256" key="8">
    <source>
        <dbReference type="PIRSR" id="PIRSR001529-1"/>
    </source>
</evidence>
<dbReference type="InterPro" id="IPR042103">
    <property type="entry name" value="SerRS_1_N_sf"/>
</dbReference>
<dbReference type="PROSITE" id="PS50862">
    <property type="entry name" value="AA_TRNA_LIGASE_II"/>
    <property type="match status" value="1"/>
</dbReference>
<dbReference type="OrthoDB" id="10264585at2759"/>
<keyword evidence="2" id="KW-0436">Ligase</keyword>
<dbReference type="InterPro" id="IPR002317">
    <property type="entry name" value="Ser-tRNA-ligase_type_1"/>
</dbReference>
<dbReference type="EMBL" id="NBII01000002">
    <property type="protein sequence ID" value="PAV22505.1"/>
    <property type="molecule type" value="Genomic_DNA"/>
</dbReference>
<dbReference type="PIRSF" id="PIRSF001529">
    <property type="entry name" value="Ser-tRNA-synth_IIa"/>
    <property type="match status" value="1"/>
</dbReference>
<dbReference type="InParanoid" id="A0A286USR7"/>
<feature type="domain" description="Aminoacyl-transfer RNA synthetases class-II family profile" evidence="11">
    <location>
        <begin position="244"/>
        <end position="475"/>
    </location>
</feature>
<feature type="binding site" evidence="8">
    <location>
        <position position="351"/>
    </location>
    <ligand>
        <name>L-serine</name>
        <dbReference type="ChEBI" id="CHEBI:33384"/>
    </ligand>
</feature>
<name>A0A286USR7_9AGAM</name>
<dbReference type="InterPro" id="IPR006195">
    <property type="entry name" value="aa-tRNA-synth_II"/>
</dbReference>
<dbReference type="InterPro" id="IPR010978">
    <property type="entry name" value="tRNA-bd_arm"/>
</dbReference>
<evidence type="ECO:0000256" key="7">
    <source>
        <dbReference type="ARBA" id="ARBA00034892"/>
    </source>
</evidence>
<keyword evidence="3" id="KW-0547">Nucleotide-binding</keyword>
<keyword evidence="10" id="KW-0175">Coiled coil</keyword>
<evidence type="ECO:0000256" key="4">
    <source>
        <dbReference type="ARBA" id="ARBA00022840"/>
    </source>
</evidence>
<gene>
    <name evidence="12" type="ORF">PNOK_0246200</name>
</gene>
<evidence type="ECO:0000256" key="6">
    <source>
        <dbReference type="ARBA" id="ARBA00031113"/>
    </source>
</evidence>
<organism evidence="12 13">
    <name type="scientific">Pyrrhoderma noxium</name>
    <dbReference type="NCBI Taxonomy" id="2282107"/>
    <lineage>
        <taxon>Eukaryota</taxon>
        <taxon>Fungi</taxon>
        <taxon>Dikarya</taxon>
        <taxon>Basidiomycota</taxon>
        <taxon>Agaricomycotina</taxon>
        <taxon>Agaricomycetes</taxon>
        <taxon>Hymenochaetales</taxon>
        <taxon>Hymenochaetaceae</taxon>
        <taxon>Pyrrhoderma</taxon>
    </lineage>
</organism>
<dbReference type="InterPro" id="IPR002314">
    <property type="entry name" value="aa-tRNA-synt_IIb"/>
</dbReference>
<evidence type="ECO:0000313" key="12">
    <source>
        <dbReference type="EMBL" id="PAV22505.1"/>
    </source>
</evidence>
<accession>A0A286USR7</accession>
<dbReference type="NCBIfam" id="TIGR00414">
    <property type="entry name" value="serS"/>
    <property type="match status" value="1"/>
</dbReference>
<dbReference type="GO" id="GO:0004828">
    <property type="term" value="F:serine-tRNA ligase activity"/>
    <property type="evidence" value="ECO:0007669"/>
    <property type="project" value="UniProtKB-EC"/>
</dbReference>
<sequence length="502" mass="55445">MLPSKVGRIHVCHSSSSIIKLIRLSARTHSQKRTFTTSFQCRANEAPRVTASSGLPKPRLDYRAISENALYKSHNAFNRKASIPVGAVQSVARLYEEHKKCSSDLNEKLHLRSNIGNKIRDSKGEAKELAKEEAKTLKADISRLEEELTEIDEKLYSLALTIPNDTHQDVPIGPEDAAKTIATYGPDPLPASSSRDHVSVGRTLKLLDLEAAATVTGSSWYYLLNEGALLELALTQYAMSKATQRGFIPTTAPDVVKADVAMRCGFQPRDQSDPPVHQMYHLQSATPAQPELVLSGTAEIPLAGLFANKIYQEEELPLKLVGLGRAFRSEAGARGADTRGLYRVHQFSKLELFVVTPQDASEKMMQEMLDLQIDIFKGLGIPLRVLDMPTEELGASAYRKYDVEAWMPGRGSWGEISSTSNCTDYQARRLHIRYRRSAESQTDAPLPFAHTLNGTAAAIPRLIVALIENGARFAPSGEAEGLDLPEVLKPFWLGDSSRIRWI</sequence>
<dbReference type="InterPro" id="IPR015866">
    <property type="entry name" value="Ser-tRNA-synth_1_N"/>
</dbReference>
<dbReference type="Proteomes" id="UP000217199">
    <property type="component" value="Unassembled WGS sequence"/>
</dbReference>
<dbReference type="Gene3D" id="1.10.287.40">
    <property type="entry name" value="Serine-tRNA synthetase, tRNA binding domain"/>
    <property type="match status" value="1"/>
</dbReference>
<feature type="binding site" evidence="8">
    <location>
        <position position="297"/>
    </location>
    <ligand>
        <name>L-serine</name>
        <dbReference type="ChEBI" id="CHEBI:33384"/>
    </ligand>
</feature>
<feature type="coiled-coil region" evidence="10">
    <location>
        <begin position="127"/>
        <end position="154"/>
    </location>
</feature>
<feature type="binding site" evidence="8">
    <location>
        <position position="328"/>
    </location>
    <ligand>
        <name>L-serine</name>
        <dbReference type="ChEBI" id="CHEBI:33384"/>
    </ligand>
</feature>
<dbReference type="EC" id="6.1.1.11" evidence="1"/>
<dbReference type="PRINTS" id="PR00981">
    <property type="entry name" value="TRNASYNTHSER"/>
</dbReference>
<keyword evidence="13" id="KW-1185">Reference proteome</keyword>
<dbReference type="InterPro" id="IPR045864">
    <property type="entry name" value="aa-tRNA-synth_II/BPL/LPL"/>
</dbReference>
<keyword evidence="4 9" id="KW-0067">ATP-binding</keyword>
<evidence type="ECO:0000256" key="5">
    <source>
        <dbReference type="ARBA" id="ARBA00023146"/>
    </source>
</evidence>
<feature type="binding site" evidence="9">
    <location>
        <begin position="344"/>
        <end position="347"/>
    </location>
    <ligand>
        <name>ATP</name>
        <dbReference type="ChEBI" id="CHEBI:30616"/>
    </ligand>
</feature>
<dbReference type="Pfam" id="PF00587">
    <property type="entry name" value="tRNA-synt_2b"/>
    <property type="match status" value="1"/>
</dbReference>
<evidence type="ECO:0000256" key="10">
    <source>
        <dbReference type="SAM" id="Coils"/>
    </source>
</evidence>
<evidence type="ECO:0000256" key="1">
    <source>
        <dbReference type="ARBA" id="ARBA00012840"/>
    </source>
</evidence>
<proteinExistence type="predicted"/>
<dbReference type="Gene3D" id="3.30.930.10">
    <property type="entry name" value="Bira Bifunctional Protein, Domain 2"/>
    <property type="match status" value="1"/>
</dbReference>
<dbReference type="GO" id="GO:0006434">
    <property type="term" value="P:seryl-tRNA aminoacylation"/>
    <property type="evidence" value="ECO:0007669"/>
    <property type="project" value="InterPro"/>
</dbReference>
<dbReference type="Pfam" id="PF02403">
    <property type="entry name" value="Seryl_tRNA_N"/>
    <property type="match status" value="1"/>
</dbReference>
<evidence type="ECO:0000256" key="2">
    <source>
        <dbReference type="ARBA" id="ARBA00022598"/>
    </source>
</evidence>
<feature type="binding site" evidence="9">
    <location>
        <begin position="415"/>
        <end position="418"/>
    </location>
    <ligand>
        <name>ATP</name>
        <dbReference type="ChEBI" id="CHEBI:30616"/>
    </ligand>
</feature>
<evidence type="ECO:0000313" key="13">
    <source>
        <dbReference type="Proteomes" id="UP000217199"/>
    </source>
</evidence>
<keyword evidence="5" id="KW-0030">Aminoacyl-tRNA synthetase</keyword>
<evidence type="ECO:0000259" key="11">
    <source>
        <dbReference type="PROSITE" id="PS50862"/>
    </source>
</evidence>
<evidence type="ECO:0000256" key="9">
    <source>
        <dbReference type="PIRSR" id="PIRSR001529-2"/>
    </source>
</evidence>
<feature type="binding site" evidence="9">
    <location>
        <begin position="328"/>
        <end position="330"/>
    </location>
    <ligand>
        <name>ATP</name>
        <dbReference type="ChEBI" id="CHEBI:30616"/>
    </ligand>
</feature>
<reference evidence="12 13" key="1">
    <citation type="journal article" date="2017" name="Mol. Ecol.">
        <title>Comparative and population genomic landscape of Phellinus noxius: A hypervariable fungus causing root rot in trees.</title>
        <authorList>
            <person name="Chung C.L."/>
            <person name="Lee T.J."/>
            <person name="Akiba M."/>
            <person name="Lee H.H."/>
            <person name="Kuo T.H."/>
            <person name="Liu D."/>
            <person name="Ke H.M."/>
            <person name="Yokoi T."/>
            <person name="Roa M.B."/>
            <person name="Lu M.J."/>
            <person name="Chang Y.Y."/>
            <person name="Ann P.J."/>
            <person name="Tsai J.N."/>
            <person name="Chen C.Y."/>
            <person name="Tzean S.S."/>
            <person name="Ota Y."/>
            <person name="Hattori T."/>
            <person name="Sahashi N."/>
            <person name="Liou R.F."/>
            <person name="Kikuchi T."/>
            <person name="Tsai I.J."/>
        </authorList>
    </citation>
    <scope>NUCLEOTIDE SEQUENCE [LARGE SCALE GENOMIC DNA]</scope>
    <source>
        <strain evidence="12 13">FFPRI411160</strain>
    </source>
</reference>
<protein>
    <recommendedName>
        <fullName evidence="1">serine--tRNA ligase</fullName>
        <ecNumber evidence="1">6.1.1.11</ecNumber>
    </recommendedName>
    <alternativeName>
        <fullName evidence="6">Seryl-tRNA synthetase</fullName>
    </alternativeName>
    <alternativeName>
        <fullName evidence="7">Seryl-tRNA(Ser) synthetase</fullName>
    </alternativeName>
</protein>
<comment type="caution">
    <text evidence="12">The sequence shown here is derived from an EMBL/GenBank/DDBJ whole genome shotgun (WGS) entry which is preliminary data.</text>
</comment>
<dbReference type="FunCoup" id="A0A286USR7">
    <property type="interactions" value="265"/>
</dbReference>
<feature type="site" description="Important for serine binding" evidence="8">
    <location>
        <position position="455"/>
    </location>
</feature>
<dbReference type="SUPFAM" id="SSF46589">
    <property type="entry name" value="tRNA-binding arm"/>
    <property type="match status" value="1"/>
</dbReference>
<dbReference type="STRING" id="2282107.A0A286USR7"/>
<feature type="binding site" evidence="8">
    <location>
        <position position="453"/>
    </location>
    <ligand>
        <name>L-serine</name>
        <dbReference type="ChEBI" id="CHEBI:33384"/>
    </ligand>
</feature>
<dbReference type="UniPathway" id="UPA00906">
    <property type="reaction ID" value="UER00895"/>
</dbReference>